<evidence type="ECO:0000313" key="2">
    <source>
        <dbReference type="EMBL" id="CAF1336316.1"/>
    </source>
</evidence>
<feature type="compositionally biased region" description="Polar residues" evidence="1">
    <location>
        <begin position="65"/>
        <end position="75"/>
    </location>
</feature>
<evidence type="ECO:0000256" key="1">
    <source>
        <dbReference type="SAM" id="MobiDB-lite"/>
    </source>
</evidence>
<feature type="region of interest" description="Disordered" evidence="1">
    <location>
        <begin position="55"/>
        <end position="114"/>
    </location>
</feature>
<evidence type="ECO:0000313" key="5">
    <source>
        <dbReference type="Proteomes" id="UP000663877"/>
    </source>
</evidence>
<name>A0A815GB68_9BILA</name>
<evidence type="ECO:0000313" key="4">
    <source>
        <dbReference type="Proteomes" id="UP000663832"/>
    </source>
</evidence>
<feature type="non-terminal residue" evidence="2">
    <location>
        <position position="1"/>
    </location>
</feature>
<dbReference type="AlphaFoldDB" id="A0A815GB68"/>
<accession>A0A815GB68</accession>
<dbReference type="Proteomes" id="UP000663832">
    <property type="component" value="Unassembled WGS sequence"/>
</dbReference>
<dbReference type="EMBL" id="CAJNOM010001092">
    <property type="protein sequence ID" value="CAF1591328.1"/>
    <property type="molecule type" value="Genomic_DNA"/>
</dbReference>
<sequence>MSQTNVAYKYDSDAISLGELPSDKQYTLSPGTLPVRIRRLSIHIPHGLHHNSHNVLSVEIDNNHPYDNSLEQQVPNKEEKQENPFNDDNDDSYYSLKNFRERRRGERDEDSGLSRRIKRFYKDQDELI</sequence>
<feature type="non-terminal residue" evidence="2">
    <location>
        <position position="128"/>
    </location>
</feature>
<reference evidence="2" key="1">
    <citation type="submission" date="2021-02" db="EMBL/GenBank/DDBJ databases">
        <authorList>
            <person name="Nowell W R."/>
        </authorList>
    </citation>
    <scope>NUCLEOTIDE SEQUENCE</scope>
</reference>
<dbReference type="EMBL" id="CAJNOI010000726">
    <property type="protein sequence ID" value="CAF1336316.1"/>
    <property type="molecule type" value="Genomic_DNA"/>
</dbReference>
<keyword evidence="4" id="KW-1185">Reference proteome</keyword>
<organism evidence="2 5">
    <name type="scientific">Adineta steineri</name>
    <dbReference type="NCBI Taxonomy" id="433720"/>
    <lineage>
        <taxon>Eukaryota</taxon>
        <taxon>Metazoa</taxon>
        <taxon>Spiralia</taxon>
        <taxon>Gnathifera</taxon>
        <taxon>Rotifera</taxon>
        <taxon>Eurotatoria</taxon>
        <taxon>Bdelloidea</taxon>
        <taxon>Adinetida</taxon>
        <taxon>Adinetidae</taxon>
        <taxon>Adineta</taxon>
    </lineage>
</organism>
<protein>
    <submittedName>
        <fullName evidence="2">Uncharacterized protein</fullName>
    </submittedName>
</protein>
<feature type="compositionally biased region" description="Basic and acidic residues" evidence="1">
    <location>
        <begin position="103"/>
        <end position="113"/>
    </location>
</feature>
<dbReference type="OrthoDB" id="78296at2759"/>
<dbReference type="Proteomes" id="UP000663877">
    <property type="component" value="Unassembled WGS sequence"/>
</dbReference>
<comment type="caution">
    <text evidence="2">The sequence shown here is derived from an EMBL/GenBank/DDBJ whole genome shotgun (WGS) entry which is preliminary data.</text>
</comment>
<gene>
    <name evidence="2" type="ORF">BJG266_LOCUS34163</name>
    <name evidence="3" type="ORF">QVE165_LOCUS51301</name>
</gene>
<evidence type="ECO:0000313" key="3">
    <source>
        <dbReference type="EMBL" id="CAF1591328.1"/>
    </source>
</evidence>
<proteinExistence type="predicted"/>